<feature type="transmembrane region" description="Helical" evidence="1">
    <location>
        <begin position="97"/>
        <end position="117"/>
    </location>
</feature>
<feature type="transmembrane region" description="Helical" evidence="1">
    <location>
        <begin position="247"/>
        <end position="266"/>
    </location>
</feature>
<feature type="transmembrane region" description="Helical" evidence="1">
    <location>
        <begin position="342"/>
        <end position="362"/>
    </location>
</feature>
<organism evidence="2 3">
    <name type="scientific">Turneriella parva (strain ATCC BAA-1111 / DSM 21527 / NCTC 11395 / H)</name>
    <name type="common">Leptospira parva</name>
    <dbReference type="NCBI Taxonomy" id="869212"/>
    <lineage>
        <taxon>Bacteria</taxon>
        <taxon>Pseudomonadati</taxon>
        <taxon>Spirochaetota</taxon>
        <taxon>Spirochaetia</taxon>
        <taxon>Leptospirales</taxon>
        <taxon>Leptospiraceae</taxon>
        <taxon>Turneriella</taxon>
    </lineage>
</organism>
<protein>
    <submittedName>
        <fullName evidence="2">Sodium/glutamate symporter</fullName>
    </submittedName>
</protein>
<evidence type="ECO:0000313" key="3">
    <source>
        <dbReference type="Proteomes" id="UP000006048"/>
    </source>
</evidence>
<name>I4B1T4_TURPD</name>
<dbReference type="EMBL" id="CP002959">
    <property type="protein sequence ID" value="AFM11241.1"/>
    <property type="molecule type" value="Genomic_DNA"/>
</dbReference>
<feature type="transmembrane region" description="Helical" evidence="1">
    <location>
        <begin position="162"/>
        <end position="180"/>
    </location>
</feature>
<keyword evidence="1" id="KW-0812">Transmembrane</keyword>
<dbReference type="OrthoDB" id="9801557at2"/>
<evidence type="ECO:0000256" key="1">
    <source>
        <dbReference type="SAM" id="Phobius"/>
    </source>
</evidence>
<feature type="transmembrane region" description="Helical" evidence="1">
    <location>
        <begin position="207"/>
        <end position="227"/>
    </location>
</feature>
<reference evidence="2 3" key="1">
    <citation type="submission" date="2012-06" db="EMBL/GenBank/DDBJ databases">
        <title>The complete chromosome of genome of Turneriella parva DSM 21527.</title>
        <authorList>
            <consortium name="US DOE Joint Genome Institute (JGI-PGF)"/>
            <person name="Lucas S."/>
            <person name="Han J."/>
            <person name="Lapidus A."/>
            <person name="Bruce D."/>
            <person name="Goodwin L."/>
            <person name="Pitluck S."/>
            <person name="Peters L."/>
            <person name="Kyrpides N."/>
            <person name="Mavromatis K."/>
            <person name="Ivanova N."/>
            <person name="Mikhailova N."/>
            <person name="Chertkov O."/>
            <person name="Detter J.C."/>
            <person name="Tapia R."/>
            <person name="Han C."/>
            <person name="Land M."/>
            <person name="Hauser L."/>
            <person name="Markowitz V."/>
            <person name="Cheng J.-F."/>
            <person name="Hugenholtz P."/>
            <person name="Woyke T."/>
            <person name="Wu D."/>
            <person name="Gronow S."/>
            <person name="Wellnitz S."/>
            <person name="Brambilla E."/>
            <person name="Klenk H.-P."/>
            <person name="Eisen J.A."/>
        </authorList>
    </citation>
    <scope>NUCLEOTIDE SEQUENCE [LARGE SCALE GENOMIC DNA]</scope>
    <source>
        <strain evidence="3">ATCC BAA-1111 / DSM 21527 / NCTC 11395 / H</strain>
    </source>
</reference>
<dbReference type="Proteomes" id="UP000006048">
    <property type="component" value="Chromosome"/>
</dbReference>
<sequence length="439" mass="47102">MQYFLLTIFLLGAGAWFGLNSRTMARLRVPPSLFTGVALLLFFTILPTAKEGLFYGHLKSLPAEFIALVFACFFLRKPEPGARTRHGLLQVMAQMSYVWVAVMGQVLLALIATICIVKPVFGFPLAFAALLETGFAGGHGTAVAMGPLLVQNGIAAGLELGLTSATLGLICGIAGGVFFAKRMVPVAPLPTAAMTDAESARLDVNKLLVSLALIAAAYGFGVLLKGVAEQEVLPRLAVSESLKSFSLPLFAYTLVGGIFVNLLCRVSGQQRYIDNHTIMLLGDFFLEVLIFAGIAIIDVRLLAAGLVPLLILCALGLVWNIYCQVHLRKHMLPMPYGEELALINFGMLNGTSAIGLMLARMVDPQFKTPAVQVFAESSALTQPFIAGGLLTLLTPFIVMQFSPVASIAIFAGLLVFWLFFGLATAKRIRRDSARESVSS</sequence>
<dbReference type="GO" id="GO:0015501">
    <property type="term" value="F:glutamate:sodium symporter activity"/>
    <property type="evidence" value="ECO:0007669"/>
    <property type="project" value="InterPro"/>
</dbReference>
<keyword evidence="1" id="KW-1133">Transmembrane helix</keyword>
<dbReference type="GO" id="GO:0015813">
    <property type="term" value="P:L-glutamate transmembrane transport"/>
    <property type="evidence" value="ECO:0007669"/>
    <property type="project" value="InterPro"/>
</dbReference>
<dbReference type="PANTHER" id="PTHR36178">
    <property type="entry name" value="SLR0625 PROTEIN"/>
    <property type="match status" value="1"/>
</dbReference>
<gene>
    <name evidence="2" type="ordered locus">Turpa_0589</name>
</gene>
<dbReference type="HOGENOM" id="CLU_623944_0_0_12"/>
<accession>I4B1T4</accession>
<feature type="transmembrane region" description="Helical" evidence="1">
    <location>
        <begin position="303"/>
        <end position="322"/>
    </location>
</feature>
<dbReference type="PANTHER" id="PTHR36178:SF1">
    <property type="entry name" value="SODIUM_GLUTAMATE SYMPORTER"/>
    <property type="match status" value="1"/>
</dbReference>
<feature type="transmembrane region" description="Helical" evidence="1">
    <location>
        <begin position="397"/>
        <end position="420"/>
    </location>
</feature>
<feature type="transmembrane region" description="Helical" evidence="1">
    <location>
        <begin position="31"/>
        <end position="49"/>
    </location>
</feature>
<dbReference type="KEGG" id="tpx:Turpa_0589"/>
<evidence type="ECO:0000313" key="2">
    <source>
        <dbReference type="EMBL" id="AFM11241.1"/>
    </source>
</evidence>
<dbReference type="STRING" id="869212.Turpa_0589"/>
<keyword evidence="3" id="KW-1185">Reference proteome</keyword>
<dbReference type="GO" id="GO:0016020">
    <property type="term" value="C:membrane"/>
    <property type="evidence" value="ECO:0007669"/>
    <property type="project" value="InterPro"/>
</dbReference>
<keyword evidence="1" id="KW-0472">Membrane</keyword>
<dbReference type="AlphaFoldDB" id="I4B1T4"/>
<feature type="transmembrane region" description="Helical" evidence="1">
    <location>
        <begin position="278"/>
        <end position="297"/>
    </location>
</feature>
<feature type="transmembrane region" description="Helical" evidence="1">
    <location>
        <begin position="61"/>
        <end position="77"/>
    </location>
</feature>
<dbReference type="RefSeq" id="WP_014801759.1">
    <property type="nucleotide sequence ID" value="NC_018020.1"/>
</dbReference>
<proteinExistence type="predicted"/>
<dbReference type="InterPro" id="IPR004445">
    <property type="entry name" value="GltS"/>
</dbReference>